<evidence type="ECO:0000256" key="12">
    <source>
        <dbReference type="ARBA" id="ARBA00048418"/>
    </source>
</evidence>
<keyword evidence="6" id="KW-0949">S-adenosyl-L-methionine</keyword>
<dbReference type="InterPro" id="IPR014720">
    <property type="entry name" value="dsRBD_dom"/>
</dbReference>
<evidence type="ECO:0000256" key="5">
    <source>
        <dbReference type="ARBA" id="ARBA00022679"/>
    </source>
</evidence>
<dbReference type="Proteomes" id="UP000075714">
    <property type="component" value="Unassembled WGS sequence"/>
</dbReference>
<evidence type="ECO:0000256" key="14">
    <source>
        <dbReference type="SAM" id="MobiDB-lite"/>
    </source>
</evidence>
<dbReference type="EMBL" id="LSYV01000002">
    <property type="protein sequence ID" value="KXZ56918.1"/>
    <property type="molecule type" value="Genomic_DNA"/>
</dbReference>
<evidence type="ECO:0000256" key="9">
    <source>
        <dbReference type="ARBA" id="ARBA00022884"/>
    </source>
</evidence>
<feature type="compositionally biased region" description="Basic residues" evidence="14">
    <location>
        <begin position="514"/>
        <end position="526"/>
    </location>
</feature>
<feature type="compositionally biased region" description="Gly residues" evidence="14">
    <location>
        <begin position="443"/>
        <end position="459"/>
    </location>
</feature>
<dbReference type="STRING" id="33097.A0A150H4Z6"/>
<feature type="compositionally biased region" description="Gly residues" evidence="14">
    <location>
        <begin position="1314"/>
        <end position="1328"/>
    </location>
</feature>
<evidence type="ECO:0000256" key="6">
    <source>
        <dbReference type="ARBA" id="ARBA00022691"/>
    </source>
</evidence>
<protein>
    <recommendedName>
        <fullName evidence="3">Small RNA 2'-O-methyltransferase</fullName>
        <ecNumber evidence="11">2.1.1.386</ecNumber>
    </recommendedName>
</protein>
<feature type="region of interest" description="Disordered" evidence="14">
    <location>
        <begin position="489"/>
        <end position="590"/>
    </location>
</feature>
<feature type="compositionally biased region" description="Low complexity" evidence="14">
    <location>
        <begin position="568"/>
        <end position="581"/>
    </location>
</feature>
<feature type="region of interest" description="Disordered" evidence="14">
    <location>
        <begin position="1292"/>
        <end position="1329"/>
    </location>
</feature>
<dbReference type="GO" id="GO:0005634">
    <property type="term" value="C:nucleus"/>
    <property type="evidence" value="ECO:0007669"/>
    <property type="project" value="TreeGrafter"/>
</dbReference>
<evidence type="ECO:0000256" key="11">
    <source>
        <dbReference type="ARBA" id="ARBA00035025"/>
    </source>
</evidence>
<feature type="compositionally biased region" description="Basic and acidic residues" evidence="14">
    <location>
        <begin position="1292"/>
        <end position="1302"/>
    </location>
</feature>
<dbReference type="GO" id="GO:0005737">
    <property type="term" value="C:cytoplasm"/>
    <property type="evidence" value="ECO:0007669"/>
    <property type="project" value="TreeGrafter"/>
</dbReference>
<feature type="region of interest" description="Disordered" evidence="14">
    <location>
        <begin position="1345"/>
        <end position="1364"/>
    </location>
</feature>
<dbReference type="GO" id="GO:0003723">
    <property type="term" value="F:RNA binding"/>
    <property type="evidence" value="ECO:0007669"/>
    <property type="project" value="UniProtKB-UniRule"/>
</dbReference>
<keyword evidence="5" id="KW-0808">Transferase</keyword>
<keyword evidence="4" id="KW-0489">Methyltransferase</keyword>
<dbReference type="SUPFAM" id="SSF53335">
    <property type="entry name" value="S-adenosyl-L-methionine-dependent methyltransferases"/>
    <property type="match status" value="1"/>
</dbReference>
<dbReference type="GO" id="GO:0001510">
    <property type="term" value="P:RNA methylation"/>
    <property type="evidence" value="ECO:0007669"/>
    <property type="project" value="InterPro"/>
</dbReference>
<evidence type="ECO:0000256" key="8">
    <source>
        <dbReference type="ARBA" id="ARBA00022842"/>
    </source>
</evidence>
<feature type="region of interest" description="Disordered" evidence="14">
    <location>
        <begin position="1185"/>
        <end position="1215"/>
    </location>
</feature>
<feature type="domain" description="DRBM" evidence="15">
    <location>
        <begin position="6"/>
        <end position="84"/>
    </location>
</feature>
<comment type="cofactor">
    <cofactor evidence="1">
        <name>Mg(2+)</name>
        <dbReference type="ChEBI" id="CHEBI:18420"/>
    </cofactor>
</comment>
<keyword evidence="17" id="KW-1185">Reference proteome</keyword>
<dbReference type="Pfam" id="PF00035">
    <property type="entry name" value="dsrm"/>
    <property type="match status" value="1"/>
</dbReference>
<feature type="compositionally biased region" description="Low complexity" evidence="14">
    <location>
        <begin position="432"/>
        <end position="442"/>
    </location>
</feature>
<dbReference type="InterPro" id="IPR029063">
    <property type="entry name" value="SAM-dependent_MTases_sf"/>
</dbReference>
<accession>A0A150H4Z6</accession>
<dbReference type="OrthoDB" id="549251at2759"/>
<dbReference type="SMART" id="SM00358">
    <property type="entry name" value="DSRM"/>
    <property type="match status" value="1"/>
</dbReference>
<evidence type="ECO:0000256" key="3">
    <source>
        <dbReference type="ARBA" id="ARBA00021330"/>
    </source>
</evidence>
<dbReference type="EC" id="2.1.1.386" evidence="11"/>
<dbReference type="PANTHER" id="PTHR21404">
    <property type="entry name" value="HEN1"/>
    <property type="match status" value="1"/>
</dbReference>
<feature type="region of interest" description="Disordered" evidence="14">
    <location>
        <begin position="348"/>
        <end position="470"/>
    </location>
</feature>
<evidence type="ECO:0000256" key="2">
    <source>
        <dbReference type="ARBA" id="ARBA00009026"/>
    </source>
</evidence>
<dbReference type="InterPro" id="IPR026610">
    <property type="entry name" value="Hen1"/>
</dbReference>
<keyword evidence="9 13" id="KW-0694">RNA-binding</keyword>
<feature type="compositionally biased region" description="Low complexity" evidence="14">
    <location>
        <begin position="348"/>
        <end position="364"/>
    </location>
</feature>
<sequence length="1589" mass="161039">MAQQQNPRSLINQFYQRVKADPPRYECEASPVEGQMTRFICTLTLPAVSVEGESLSEQVFQEEGRSKKAAQDAAAALAFRFLSEQQLYGASKPYEESLLRTLATKVLSPQGLLRDPEIHGAAAAAMAHHEGWLPLAALAHSRILRGWAKEYGAGFGADLAADPAALVDVVRRELTAQAAAGVAPADAAVEAAEGAIAAAEAEGRAQDAAAVDSKAAAAAATAAATAALGLALGPSGLCVRLPADAAEMAPPSVLAEQQEPEVAAAGGLATLVVVPADASLPLREETLPARGSLLDAVAALLACPSPHHVLQWGRVGHKATCAADPRVAVEGVAAAAAHVAWAEADTALGSPRPTAEPVGGAAPGAAPPAMEPDPSARAALARGESATFPAPGPVAMPPPTPSVSAASQQSESLMPPPAAANAACVPWRGEAAEPAGEAASGSAGDGAAAGGSGGGGVSSGGAPARPPASLGAYRADSTLTLAVHRGPAAMDWEGDGQNEVRGPEHPAPRPTEHTKHKAHPHPHRQARTQGHSAGSSGAMSPPGPGPATLRPLALRPPHQGPGGGAPGGNNNSAPSSGAASPRANHPSQHPSLITLLEPSLYSKLLLPPLPPPGAADASPPPPLSASAASGAGGLPYADALAGEPLNVRATWLAGRPLYGDAVATTCRQSPTPHIRKGHHVMKWRRYGPADFWRTATAATPAAAATRALHAHVLLRGLPAEYRGPASWQGPSPRQLLDAYAAAHAAAAPPHLELRVPDVDLPGEGTAELSGTNFLGMPYSVTAGPGSLEVAAQQAALAALWALQDLDARALAGGRAFEGRPAEAGAVAAMEGVEAGADVPAEVMAAEAGEVAEADVEVVTPGLAHARQPQDGATAKAGISYTIYLSAAAPSPDAMDAADSTGPGPARSGPLPAAESVTDSFSAVMQPPPPPAWANAAQLVAAAGSNSNSIINSNPAGVAGEAAGGCGVGFAGLPVLERHTGLTLGVGSAGAGAVPRVVDAALRRLRAVTAVLRREGVQTLVDLGCGECRLVESLLLGRAGADCGGPLRRAVGADISRGALGSAARRLAKMTAAAVELERMPLHGEEVVPRPVEVSLYCGSAMSPTLAAAPEGAGSAVDPWVGLRGCDAATLIEVVEHLDPEPLALVGPCVLGGLRPRVLVVTTPNWEYNAVMRSCEAAATAAAPRRKGAAGSSGSEPGAAPGAAPVAVPSGNWPGPPGRDGLPLRCADHRFEWDRAEFHGWCGELAERWGYSVSYEDIGRANNEAAALAASGYSGPQDPGPATQMAVFRRRQGDVDGEGDRPDSSSSGAYAEAARGGGVGSSGRGGSGSGWELVWGPARVAVPREELEEAEAEADGAVVESQGPSKRASLAAATNATVRNQVVIHARAASPSLPRRWEVAVSTAQWFELNRQATAAGALLATVFISDKAARVHGPLLERLRVAYGTGSYAPVRFIFVRVADGFEQRNRAAAATGRGLRSLAPECVSRSASQHGLDVALSAFMPGGLHACPSLLLTAGPTAPDGSTLLTSASRVAELTQLVSDMAFVTRRHMSPLAGRKEWEAPRTPAVSVDSQAWARTVLHLQCAAQARA</sequence>
<feature type="compositionally biased region" description="Low complexity" evidence="14">
    <location>
        <begin position="460"/>
        <end position="470"/>
    </location>
</feature>
<comment type="caution">
    <text evidence="16">The sequence shown here is derived from an EMBL/GenBank/DDBJ whole genome shotgun (WGS) entry which is preliminary data.</text>
</comment>
<dbReference type="Gene3D" id="3.40.50.150">
    <property type="entry name" value="Vaccinia Virus protein VP39"/>
    <property type="match status" value="1"/>
</dbReference>
<feature type="compositionally biased region" description="Low complexity" evidence="14">
    <location>
        <begin position="532"/>
        <end position="557"/>
    </location>
</feature>
<dbReference type="CDD" id="cd00048">
    <property type="entry name" value="DSRM_SF"/>
    <property type="match status" value="1"/>
</dbReference>
<dbReference type="SUPFAM" id="SSF54768">
    <property type="entry name" value="dsRNA-binding domain-like"/>
    <property type="match status" value="1"/>
</dbReference>
<feature type="compositionally biased region" description="Pro residues" evidence="14">
    <location>
        <begin position="390"/>
        <end position="401"/>
    </location>
</feature>
<dbReference type="PROSITE" id="PS50137">
    <property type="entry name" value="DS_RBD"/>
    <property type="match status" value="1"/>
</dbReference>
<evidence type="ECO:0000313" key="16">
    <source>
        <dbReference type="EMBL" id="KXZ56918.1"/>
    </source>
</evidence>
<evidence type="ECO:0000256" key="10">
    <source>
        <dbReference type="ARBA" id="ARBA00023158"/>
    </source>
</evidence>
<evidence type="ECO:0000313" key="17">
    <source>
        <dbReference type="Proteomes" id="UP000075714"/>
    </source>
</evidence>
<dbReference type="GO" id="GO:0046872">
    <property type="term" value="F:metal ion binding"/>
    <property type="evidence" value="ECO:0007669"/>
    <property type="project" value="UniProtKB-KW"/>
</dbReference>
<comment type="catalytic activity">
    <reaction evidence="12">
        <text>small RNA 3'-end nucleotide + S-adenosyl-L-methionine = small RNA 3'-end 2'-O-methylnucleotide + S-adenosyl-L-homocysteine + H(+)</text>
        <dbReference type="Rhea" id="RHEA:37887"/>
        <dbReference type="Rhea" id="RHEA-COMP:10415"/>
        <dbReference type="Rhea" id="RHEA-COMP:10416"/>
        <dbReference type="ChEBI" id="CHEBI:15378"/>
        <dbReference type="ChEBI" id="CHEBI:57856"/>
        <dbReference type="ChEBI" id="CHEBI:59789"/>
        <dbReference type="ChEBI" id="CHEBI:74896"/>
        <dbReference type="ChEBI" id="CHEBI:74898"/>
        <dbReference type="EC" id="2.1.1.386"/>
    </reaction>
</comment>
<evidence type="ECO:0000259" key="15">
    <source>
        <dbReference type="PROSITE" id="PS50137"/>
    </source>
</evidence>
<dbReference type="PANTHER" id="PTHR21404:SF3">
    <property type="entry name" value="SMALL RNA 2'-O-METHYLTRANSFERASE"/>
    <property type="match status" value="1"/>
</dbReference>
<organism evidence="16 17">
    <name type="scientific">Gonium pectorale</name>
    <name type="common">Green alga</name>
    <dbReference type="NCBI Taxonomy" id="33097"/>
    <lineage>
        <taxon>Eukaryota</taxon>
        <taxon>Viridiplantae</taxon>
        <taxon>Chlorophyta</taxon>
        <taxon>core chlorophytes</taxon>
        <taxon>Chlorophyceae</taxon>
        <taxon>CS clade</taxon>
        <taxon>Chlamydomonadales</taxon>
        <taxon>Volvocaceae</taxon>
        <taxon>Gonium</taxon>
    </lineage>
</organism>
<keyword evidence="10" id="KW-0943">RNA-mediated gene silencing</keyword>
<dbReference type="Gene3D" id="3.30.160.20">
    <property type="match status" value="1"/>
</dbReference>
<comment type="similarity">
    <text evidence="2">Belongs to the methyltransferase superfamily. HEN1 family.</text>
</comment>
<evidence type="ECO:0000256" key="13">
    <source>
        <dbReference type="PROSITE-ProRule" id="PRU00266"/>
    </source>
</evidence>
<feature type="compositionally biased region" description="Low complexity" evidence="14">
    <location>
        <begin position="1185"/>
        <end position="1210"/>
    </location>
</feature>
<evidence type="ECO:0000256" key="7">
    <source>
        <dbReference type="ARBA" id="ARBA00022723"/>
    </source>
</evidence>
<feature type="compositionally biased region" description="Basic and acidic residues" evidence="14">
    <location>
        <begin position="501"/>
        <end position="513"/>
    </location>
</feature>
<gene>
    <name evidence="16" type="ORF">GPECTOR_1g828</name>
</gene>
<keyword evidence="7" id="KW-0479">Metal-binding</keyword>
<dbReference type="GO" id="GO:0030422">
    <property type="term" value="P:siRNA processing"/>
    <property type="evidence" value="ECO:0007669"/>
    <property type="project" value="TreeGrafter"/>
</dbReference>
<evidence type="ECO:0000256" key="4">
    <source>
        <dbReference type="ARBA" id="ARBA00022603"/>
    </source>
</evidence>
<feature type="region of interest" description="Disordered" evidence="14">
    <location>
        <begin position="891"/>
        <end position="928"/>
    </location>
</feature>
<keyword evidence="8" id="KW-0460">Magnesium</keyword>
<proteinExistence type="inferred from homology"/>
<dbReference type="GO" id="GO:0090486">
    <property type="term" value="F:small RNA 2'-O-methyltransferase activity"/>
    <property type="evidence" value="ECO:0007669"/>
    <property type="project" value="UniProtKB-EC"/>
</dbReference>
<reference evidence="17" key="1">
    <citation type="journal article" date="2016" name="Nat. Commun.">
        <title>The Gonium pectorale genome demonstrates co-option of cell cycle regulation during the evolution of multicellularity.</title>
        <authorList>
            <person name="Hanschen E.R."/>
            <person name="Marriage T.N."/>
            <person name="Ferris P.J."/>
            <person name="Hamaji T."/>
            <person name="Toyoda A."/>
            <person name="Fujiyama A."/>
            <person name="Neme R."/>
            <person name="Noguchi H."/>
            <person name="Minakuchi Y."/>
            <person name="Suzuki M."/>
            <person name="Kawai-Toyooka H."/>
            <person name="Smith D.R."/>
            <person name="Sparks H."/>
            <person name="Anderson J."/>
            <person name="Bakaric R."/>
            <person name="Luria V."/>
            <person name="Karger A."/>
            <person name="Kirschner M.W."/>
            <person name="Durand P.M."/>
            <person name="Michod R.E."/>
            <person name="Nozaki H."/>
            <person name="Olson B.J."/>
        </authorList>
    </citation>
    <scope>NUCLEOTIDE SEQUENCE [LARGE SCALE GENOMIC DNA]</scope>
    <source>
        <strain evidence="17">NIES-2863</strain>
    </source>
</reference>
<evidence type="ECO:0000256" key="1">
    <source>
        <dbReference type="ARBA" id="ARBA00001946"/>
    </source>
</evidence>
<name>A0A150H4Z6_GONPE</name>